<evidence type="ECO:0000256" key="1">
    <source>
        <dbReference type="ARBA" id="ARBA00022723"/>
    </source>
</evidence>
<dbReference type="Pfam" id="PF01257">
    <property type="entry name" value="2Fe-2S_thioredx"/>
    <property type="match status" value="1"/>
</dbReference>
<evidence type="ECO:0000313" key="4">
    <source>
        <dbReference type="EMBL" id="EKC63334.1"/>
    </source>
</evidence>
<dbReference type="SUPFAM" id="SSF142019">
    <property type="entry name" value="Nqo1 FMN-binding domain-like"/>
    <property type="match status" value="1"/>
</dbReference>
<dbReference type="Gene3D" id="6.10.250.1450">
    <property type="match status" value="1"/>
</dbReference>
<reference evidence="4" key="1">
    <citation type="journal article" date="2013" name="Environ. Microbiol.">
        <title>Microbiota from the distal guts of lean and obese adolescents exhibit partial functional redundancy besides clear differences in community structure.</title>
        <authorList>
            <person name="Ferrer M."/>
            <person name="Ruiz A."/>
            <person name="Lanza F."/>
            <person name="Haange S.B."/>
            <person name="Oberbach A."/>
            <person name="Till H."/>
            <person name="Bargiela R."/>
            <person name="Campoy C."/>
            <person name="Segura M.T."/>
            <person name="Richter M."/>
            <person name="von Bergen M."/>
            <person name="Seifert J."/>
            <person name="Suarez A."/>
        </authorList>
    </citation>
    <scope>NUCLEOTIDE SEQUENCE</scope>
</reference>
<dbReference type="InterPro" id="IPR037225">
    <property type="entry name" value="Nuo51_FMN-bd_sf"/>
</dbReference>
<dbReference type="GO" id="GO:0051536">
    <property type="term" value="F:iron-sulfur cluster binding"/>
    <property type="evidence" value="ECO:0007669"/>
    <property type="project" value="UniProtKB-KW"/>
</dbReference>
<keyword evidence="3" id="KW-0411">Iron-sulfur</keyword>
<dbReference type="GO" id="GO:0046872">
    <property type="term" value="F:metal ion binding"/>
    <property type="evidence" value="ECO:0007669"/>
    <property type="project" value="UniProtKB-KW"/>
</dbReference>
<dbReference type="AlphaFoldDB" id="K1T713"/>
<dbReference type="SUPFAM" id="SSF52833">
    <property type="entry name" value="Thioredoxin-like"/>
    <property type="match status" value="1"/>
</dbReference>
<evidence type="ECO:0000256" key="2">
    <source>
        <dbReference type="ARBA" id="ARBA00023004"/>
    </source>
</evidence>
<dbReference type="EMBL" id="AJWY01007671">
    <property type="protein sequence ID" value="EKC63334.1"/>
    <property type="molecule type" value="Genomic_DNA"/>
</dbReference>
<accession>K1T713</accession>
<keyword evidence="1" id="KW-0479">Metal-binding</keyword>
<dbReference type="PANTHER" id="PTHR43578">
    <property type="entry name" value="NADH-QUINONE OXIDOREDUCTASE SUBUNIT F"/>
    <property type="match status" value="1"/>
</dbReference>
<sequence length="216" mass="24180">MRQRIESLEQFRALQADYMAARDAEKRKILVCCGTGCVAGGNLNVYHELKKRMDELGIPCEVSLTEHHADTIGLKKSGCHGFCEMGPLVRIEPEGWLYTKCQVSDVEEIIQKTILGGEFIERLGYNQNGELYERQEDIPFYKKQTRRVLEHCGHIDAESIEEYLSIGGYGALAKALFEMQPDEIVQAVSDSGLRGRGGAGFPTGRKWAQVAAHTEE</sequence>
<gene>
    <name evidence="4" type="ORF">LEA_11386</name>
</gene>
<dbReference type="Gene3D" id="3.40.30.10">
    <property type="entry name" value="Glutaredoxin"/>
    <property type="match status" value="1"/>
</dbReference>
<keyword evidence="2" id="KW-0408">Iron</keyword>
<dbReference type="PANTHER" id="PTHR43578:SF3">
    <property type="entry name" value="NADH-QUINONE OXIDOREDUCTASE SUBUNIT F"/>
    <property type="match status" value="1"/>
</dbReference>
<feature type="non-terminal residue" evidence="4">
    <location>
        <position position="216"/>
    </location>
</feature>
<dbReference type="CDD" id="cd02980">
    <property type="entry name" value="TRX_Fd_family"/>
    <property type="match status" value="1"/>
</dbReference>
<protein>
    <submittedName>
        <fullName evidence="4">NADH dehydrogenase (Quinone)</fullName>
    </submittedName>
</protein>
<dbReference type="InterPro" id="IPR036249">
    <property type="entry name" value="Thioredoxin-like_sf"/>
</dbReference>
<proteinExistence type="predicted"/>
<comment type="caution">
    <text evidence="4">The sequence shown here is derived from an EMBL/GenBank/DDBJ whole genome shotgun (WGS) entry which is preliminary data.</text>
</comment>
<evidence type="ECO:0000256" key="3">
    <source>
        <dbReference type="ARBA" id="ARBA00023014"/>
    </source>
</evidence>
<name>K1T713_9ZZZZ</name>
<organism evidence="4">
    <name type="scientific">human gut metagenome</name>
    <dbReference type="NCBI Taxonomy" id="408170"/>
    <lineage>
        <taxon>unclassified sequences</taxon>
        <taxon>metagenomes</taxon>
        <taxon>organismal metagenomes</taxon>
    </lineage>
</organism>